<dbReference type="EMBL" id="MEUB01000009">
    <property type="protein sequence ID" value="OGC24449.1"/>
    <property type="molecule type" value="Genomic_DNA"/>
</dbReference>
<keyword evidence="11" id="KW-0686">Riboflavin biosynthesis</keyword>
<evidence type="ECO:0000313" key="16">
    <source>
        <dbReference type="EMBL" id="OGC24449.1"/>
    </source>
</evidence>
<dbReference type="GO" id="GO:0046872">
    <property type="term" value="F:metal ion binding"/>
    <property type="evidence" value="ECO:0007669"/>
    <property type="project" value="UniProtKB-KW"/>
</dbReference>
<feature type="binding site" evidence="13">
    <location>
        <position position="173"/>
    </location>
    <ligand>
        <name>substrate</name>
    </ligand>
</feature>
<evidence type="ECO:0000256" key="4">
    <source>
        <dbReference type="ARBA" id="ARBA00005259"/>
    </source>
</evidence>
<evidence type="ECO:0000256" key="13">
    <source>
        <dbReference type="PIRSR" id="PIRSR006769-2"/>
    </source>
</evidence>
<dbReference type="InterPro" id="IPR004794">
    <property type="entry name" value="Eubact_RibD"/>
</dbReference>
<feature type="binding site" evidence="13">
    <location>
        <position position="201"/>
    </location>
    <ligand>
        <name>NADP(+)</name>
        <dbReference type="ChEBI" id="CHEBI:58349"/>
    </ligand>
</feature>
<evidence type="ECO:0000256" key="10">
    <source>
        <dbReference type="ARBA" id="ARBA00049886"/>
    </source>
</evidence>
<dbReference type="InterPro" id="IPR011549">
    <property type="entry name" value="RibD_C"/>
</dbReference>
<evidence type="ECO:0000256" key="6">
    <source>
        <dbReference type="ARBA" id="ARBA00022857"/>
    </source>
</evidence>
<evidence type="ECO:0000256" key="7">
    <source>
        <dbReference type="ARBA" id="ARBA00023002"/>
    </source>
</evidence>
<feature type="binding site" evidence="13">
    <location>
        <position position="175"/>
    </location>
    <ligand>
        <name>NADP(+)</name>
        <dbReference type="ChEBI" id="CHEBI:58349"/>
    </ligand>
</feature>
<feature type="binding site" evidence="13">
    <location>
        <position position="212"/>
    </location>
    <ligand>
        <name>substrate</name>
    </ligand>
</feature>
<feature type="binding site" evidence="13">
    <location>
        <position position="205"/>
    </location>
    <ligand>
        <name>NADP(+)</name>
        <dbReference type="ChEBI" id="CHEBI:58349"/>
    </ligand>
</feature>
<evidence type="ECO:0000256" key="3">
    <source>
        <dbReference type="ARBA" id="ARBA00004910"/>
    </source>
</evidence>
<keyword evidence="11" id="KW-0378">Hydrolase</keyword>
<sequence length="370" mass="39939">MWTDNDIKFMREALRLAKSAQGKTSPDPMVGAVIVKNQTIIASGYHAEQATPHAEAWAIKKAGKKARGGTLYVNLEPCCFFEAKNNPPCTKIIIESGIKKVITSMQDPNPCVNGKGIQALISAGIEVKTGLLEDEAKKLNEIFIKNITTGYPFVIIKAAMSLDGKIATKTGESKWITGEKARQKGAELRNIVDAVMVGIGTVLKDDPQLTVRNIRNKIKDPQKIILDPQCKITLKNKVLRINPKATIVIASKKASKNKIRKVTSTGAKVLIADTDKNGKFNMNKLMRNLGSMGITSILIEGGGKTHAAALSSGIVDKAYFFIAPKIIGGKNAITPVEGKGISLLLKAIRVKGLKTEQLGNDILLSGYILK</sequence>
<keyword evidence="7 11" id="KW-0560">Oxidoreductase</keyword>
<keyword evidence="11 14" id="KW-0479">Metal-binding</keyword>
<comment type="pathway">
    <text evidence="3 11">Cofactor biosynthesis; riboflavin biosynthesis; 5-amino-6-(D-ribitylamino)uracil from GTP: step 3/4.</text>
</comment>
<dbReference type="STRING" id="1802579.A2310_08595"/>
<comment type="catalytic activity">
    <reaction evidence="9 11">
        <text>5-amino-6-(5-phospho-D-ribitylamino)uracil + NADP(+) = 5-amino-6-(5-phospho-D-ribosylamino)uracil + NADPH + H(+)</text>
        <dbReference type="Rhea" id="RHEA:17845"/>
        <dbReference type="ChEBI" id="CHEBI:15378"/>
        <dbReference type="ChEBI" id="CHEBI:57783"/>
        <dbReference type="ChEBI" id="CHEBI:58349"/>
        <dbReference type="ChEBI" id="CHEBI:58421"/>
        <dbReference type="ChEBI" id="CHEBI:58453"/>
        <dbReference type="EC" id="1.1.1.193"/>
    </reaction>
</comment>
<feature type="binding site" evidence="13">
    <location>
        <position position="159"/>
    </location>
    <ligand>
        <name>NADP(+)</name>
        <dbReference type="ChEBI" id="CHEBI:58349"/>
    </ligand>
</feature>
<feature type="binding site" evidence="13">
    <location>
        <begin position="302"/>
        <end position="308"/>
    </location>
    <ligand>
        <name>NADP(+)</name>
        <dbReference type="ChEBI" id="CHEBI:58349"/>
    </ligand>
</feature>
<evidence type="ECO:0000256" key="11">
    <source>
        <dbReference type="PIRNR" id="PIRNR006769"/>
    </source>
</evidence>
<dbReference type="CDD" id="cd01284">
    <property type="entry name" value="Riboflavin_deaminase-reductase"/>
    <property type="match status" value="1"/>
</dbReference>
<dbReference type="GO" id="GO:0050661">
    <property type="term" value="F:NADP binding"/>
    <property type="evidence" value="ECO:0007669"/>
    <property type="project" value="InterPro"/>
</dbReference>
<gene>
    <name evidence="16" type="ORF">A2310_08595</name>
</gene>
<dbReference type="GO" id="GO:0008835">
    <property type="term" value="F:diaminohydroxyphosphoribosylaminopyrimidine deaminase activity"/>
    <property type="evidence" value="ECO:0007669"/>
    <property type="project" value="UniProtKB-EC"/>
</dbReference>
<evidence type="ECO:0000256" key="14">
    <source>
        <dbReference type="PIRSR" id="PIRSR006769-3"/>
    </source>
</evidence>
<comment type="function">
    <text evidence="1 11">Converts 2,5-diamino-6-(ribosylamino)-4(3h)-pyrimidinone 5'-phosphate into 5-amino-6-(ribosylamino)-2,4(1h,3h)-pyrimidinedione 5'-phosphate.</text>
</comment>
<dbReference type="EC" id="3.5.4.26" evidence="11"/>
<dbReference type="Gene3D" id="3.40.430.10">
    <property type="entry name" value="Dihydrofolate Reductase, subunit A"/>
    <property type="match status" value="1"/>
</dbReference>
<comment type="similarity">
    <text evidence="5 11">In the C-terminal section; belongs to the HTP reductase family.</text>
</comment>
<reference evidence="16 17" key="1">
    <citation type="journal article" date="2016" name="Nat. Commun.">
        <title>Thousands of microbial genomes shed light on interconnected biogeochemical processes in an aquifer system.</title>
        <authorList>
            <person name="Anantharaman K."/>
            <person name="Brown C.T."/>
            <person name="Hug L.A."/>
            <person name="Sharon I."/>
            <person name="Castelle C.J."/>
            <person name="Probst A.J."/>
            <person name="Thomas B.C."/>
            <person name="Singh A."/>
            <person name="Wilkins M.J."/>
            <person name="Karaoz U."/>
            <person name="Brodie E.L."/>
            <person name="Williams K.H."/>
            <person name="Hubbard S.S."/>
            <person name="Banfield J.F."/>
        </authorList>
    </citation>
    <scope>NUCLEOTIDE SEQUENCE [LARGE SCALE GENOMIC DNA]</scope>
</reference>
<dbReference type="PIRSF" id="PIRSF006769">
    <property type="entry name" value="RibD"/>
    <property type="match status" value="1"/>
</dbReference>
<evidence type="ECO:0000256" key="5">
    <source>
        <dbReference type="ARBA" id="ARBA00007417"/>
    </source>
</evidence>
<comment type="cofactor">
    <cofactor evidence="11 14">
        <name>Zn(2+)</name>
        <dbReference type="ChEBI" id="CHEBI:29105"/>
    </cofactor>
    <text evidence="11 14">Binds 1 zinc ion.</text>
</comment>
<dbReference type="Gene3D" id="3.40.140.10">
    <property type="entry name" value="Cytidine Deaminase, domain 2"/>
    <property type="match status" value="1"/>
</dbReference>
<evidence type="ECO:0000313" key="17">
    <source>
        <dbReference type="Proteomes" id="UP000178417"/>
    </source>
</evidence>
<feature type="domain" description="CMP/dCMP-type deaminase" evidence="15">
    <location>
        <begin position="4"/>
        <end position="128"/>
    </location>
</feature>
<dbReference type="Proteomes" id="UP000178417">
    <property type="component" value="Unassembled WGS sequence"/>
</dbReference>
<comment type="similarity">
    <text evidence="4 11">In the N-terminal section; belongs to the cytidine and deoxycytidylate deaminase family.</text>
</comment>
<dbReference type="InterPro" id="IPR024072">
    <property type="entry name" value="DHFR-like_dom_sf"/>
</dbReference>
<comment type="pathway">
    <text evidence="2 11">Cofactor biosynthesis; riboflavin biosynthesis; 5-amino-6-(D-ribitylamino)uracil from GTP: step 2/4.</text>
</comment>
<organism evidence="16 17">
    <name type="scientific">candidate division WOR-1 bacterium RIFOXYB2_FULL_37_13</name>
    <dbReference type="NCBI Taxonomy" id="1802579"/>
    <lineage>
        <taxon>Bacteria</taxon>
        <taxon>Bacillati</taxon>
        <taxon>Saganbacteria</taxon>
    </lineage>
</organism>
<dbReference type="EC" id="1.1.1.193" evidence="11"/>
<feature type="binding site" evidence="13">
    <location>
        <position position="209"/>
    </location>
    <ligand>
        <name>substrate</name>
    </ligand>
</feature>
<dbReference type="InterPro" id="IPR002125">
    <property type="entry name" value="CMP_dCMP_dom"/>
</dbReference>
<dbReference type="Pfam" id="PF00383">
    <property type="entry name" value="dCMP_cyt_deam_1"/>
    <property type="match status" value="1"/>
</dbReference>
<dbReference type="PROSITE" id="PS51747">
    <property type="entry name" value="CYT_DCMP_DEAMINASES_2"/>
    <property type="match status" value="1"/>
</dbReference>
<keyword evidence="6 11" id="KW-0521">NADP</keyword>
<dbReference type="SUPFAM" id="SSF53597">
    <property type="entry name" value="Dihydrofolate reductase-like"/>
    <property type="match status" value="1"/>
</dbReference>
<evidence type="ECO:0000256" key="12">
    <source>
        <dbReference type="PIRSR" id="PIRSR006769-1"/>
    </source>
</evidence>
<evidence type="ECO:0000256" key="9">
    <source>
        <dbReference type="ARBA" id="ARBA00049861"/>
    </source>
</evidence>
<dbReference type="SUPFAM" id="SSF53927">
    <property type="entry name" value="Cytidine deaminase-like"/>
    <property type="match status" value="1"/>
</dbReference>
<accession>A0A1F4SVJ0</accession>
<evidence type="ECO:0000256" key="2">
    <source>
        <dbReference type="ARBA" id="ARBA00004882"/>
    </source>
</evidence>
<keyword evidence="11 14" id="KW-0862">Zinc</keyword>
<dbReference type="InterPro" id="IPR016193">
    <property type="entry name" value="Cytidine_deaminase-like"/>
</dbReference>
<dbReference type="AlphaFoldDB" id="A0A1F4SVJ0"/>
<proteinExistence type="inferred from homology"/>
<dbReference type="NCBIfam" id="TIGR00227">
    <property type="entry name" value="ribD_Cterm"/>
    <property type="match status" value="1"/>
</dbReference>
<dbReference type="UniPathway" id="UPA00275">
    <property type="reaction ID" value="UER00401"/>
</dbReference>
<feature type="binding site" evidence="14">
    <location>
        <position position="53"/>
    </location>
    <ligand>
        <name>Zn(2+)</name>
        <dbReference type="ChEBI" id="CHEBI:29105"/>
        <note>catalytic</note>
    </ligand>
</feature>
<dbReference type="GO" id="GO:0009231">
    <property type="term" value="P:riboflavin biosynthetic process"/>
    <property type="evidence" value="ECO:0007669"/>
    <property type="project" value="UniProtKB-UniPathway"/>
</dbReference>
<protein>
    <recommendedName>
        <fullName evidence="11">Riboflavin biosynthesis protein RibD</fullName>
    </recommendedName>
    <domain>
        <recommendedName>
            <fullName evidence="11">Diaminohydroxyphosphoribosylaminopyrimidine deaminase</fullName>
            <shortName evidence="11">DRAP deaminase</shortName>
            <ecNumber evidence="11">3.5.4.26</ecNumber>
        </recommendedName>
        <alternativeName>
            <fullName evidence="11">Riboflavin-specific deaminase</fullName>
        </alternativeName>
    </domain>
    <domain>
        <recommendedName>
            <fullName evidence="11">5-amino-6-(5-phosphoribosylamino)uracil reductase</fullName>
            <ecNumber evidence="11">1.1.1.193</ecNumber>
        </recommendedName>
        <alternativeName>
            <fullName evidence="11">HTP reductase</fullName>
        </alternativeName>
    </domain>
</protein>
<feature type="binding site" evidence="13">
    <location>
        <position position="300"/>
    </location>
    <ligand>
        <name>substrate</name>
    </ligand>
</feature>
<dbReference type="PANTHER" id="PTHR38011:SF7">
    <property type="entry name" value="2,5-DIAMINO-6-RIBOSYLAMINO-4(3H)-PYRIMIDINONE 5'-PHOSPHATE REDUCTASE"/>
    <property type="match status" value="1"/>
</dbReference>
<dbReference type="NCBIfam" id="TIGR00326">
    <property type="entry name" value="eubact_ribD"/>
    <property type="match status" value="1"/>
</dbReference>
<feature type="active site" description="Proton donor" evidence="12">
    <location>
        <position position="55"/>
    </location>
</feature>
<dbReference type="Pfam" id="PF01872">
    <property type="entry name" value="RibD_C"/>
    <property type="match status" value="1"/>
</dbReference>
<comment type="catalytic activity">
    <reaction evidence="10 11">
        <text>2,5-diamino-6-hydroxy-4-(5-phosphoribosylamino)-pyrimidine + H2O + H(+) = 5-amino-6-(5-phospho-D-ribosylamino)uracil + NH4(+)</text>
        <dbReference type="Rhea" id="RHEA:21868"/>
        <dbReference type="ChEBI" id="CHEBI:15377"/>
        <dbReference type="ChEBI" id="CHEBI:15378"/>
        <dbReference type="ChEBI" id="CHEBI:28938"/>
        <dbReference type="ChEBI" id="CHEBI:58453"/>
        <dbReference type="ChEBI" id="CHEBI:58614"/>
        <dbReference type="EC" id="3.5.4.26"/>
    </reaction>
</comment>
<dbReference type="PANTHER" id="PTHR38011">
    <property type="entry name" value="DIHYDROFOLATE REDUCTASE FAMILY PROTEIN (AFU_ORTHOLOGUE AFUA_8G06820)"/>
    <property type="match status" value="1"/>
</dbReference>
<keyword evidence="8" id="KW-0511">Multifunctional enzyme</keyword>
<evidence type="ECO:0000256" key="8">
    <source>
        <dbReference type="ARBA" id="ARBA00023268"/>
    </source>
</evidence>
<dbReference type="GO" id="GO:0008703">
    <property type="term" value="F:5-amino-6-(5-phosphoribosylamino)uracil reductase activity"/>
    <property type="evidence" value="ECO:0007669"/>
    <property type="project" value="UniProtKB-EC"/>
</dbReference>
<feature type="binding site" evidence="13">
    <location>
        <position position="189"/>
    </location>
    <ligand>
        <name>substrate</name>
    </ligand>
</feature>
<feature type="binding site" evidence="14">
    <location>
        <position position="78"/>
    </location>
    <ligand>
        <name>Zn(2+)</name>
        <dbReference type="ChEBI" id="CHEBI:29105"/>
        <note>catalytic</note>
    </ligand>
</feature>
<comment type="caution">
    <text evidence="16">The sequence shown here is derived from an EMBL/GenBank/DDBJ whole genome shotgun (WGS) entry which is preliminary data.</text>
</comment>
<name>A0A1F4SVJ0_UNCSA</name>
<evidence type="ECO:0000259" key="15">
    <source>
        <dbReference type="PROSITE" id="PS51747"/>
    </source>
</evidence>
<dbReference type="InterPro" id="IPR050765">
    <property type="entry name" value="Riboflavin_Biosynth_HTPR"/>
</dbReference>
<feature type="binding site" evidence="14">
    <location>
        <position position="89"/>
    </location>
    <ligand>
        <name>Zn(2+)</name>
        <dbReference type="ChEBI" id="CHEBI:29105"/>
        <note>catalytic</note>
    </ligand>
</feature>
<evidence type="ECO:0000256" key="1">
    <source>
        <dbReference type="ARBA" id="ARBA00002151"/>
    </source>
</evidence>
<dbReference type="InterPro" id="IPR002734">
    <property type="entry name" value="RibDG_C"/>
</dbReference>